<dbReference type="Pfam" id="PF01547">
    <property type="entry name" value="SBP_bac_1"/>
    <property type="match status" value="1"/>
</dbReference>
<proteinExistence type="inferred from homology"/>
<dbReference type="RefSeq" id="WP_116682929.1">
    <property type="nucleotide sequence ID" value="NZ_QURL01000003.1"/>
</dbReference>
<dbReference type="EMBL" id="QURL01000003">
    <property type="protein sequence ID" value="RFC64514.1"/>
    <property type="molecule type" value="Genomic_DNA"/>
</dbReference>
<organism evidence="7 8">
    <name type="scientific">Fulvimarina endophytica</name>
    <dbReference type="NCBI Taxonomy" id="2293836"/>
    <lineage>
        <taxon>Bacteria</taxon>
        <taxon>Pseudomonadati</taxon>
        <taxon>Pseudomonadota</taxon>
        <taxon>Alphaproteobacteria</taxon>
        <taxon>Hyphomicrobiales</taxon>
        <taxon>Aurantimonadaceae</taxon>
        <taxon>Fulvimarina</taxon>
    </lineage>
</organism>
<dbReference type="PANTHER" id="PTHR43649:SF34">
    <property type="entry name" value="ABC TRANSPORTER PERIPLASMIC-BINDING PROTEIN YCJN-RELATED"/>
    <property type="match status" value="1"/>
</dbReference>
<dbReference type="PANTHER" id="PTHR43649">
    <property type="entry name" value="ARABINOSE-BINDING PROTEIN-RELATED"/>
    <property type="match status" value="1"/>
</dbReference>
<evidence type="ECO:0000313" key="8">
    <source>
        <dbReference type="Proteomes" id="UP000264310"/>
    </source>
</evidence>
<keyword evidence="8" id="KW-1185">Reference proteome</keyword>
<accession>A0A371X657</accession>
<evidence type="ECO:0000256" key="5">
    <source>
        <dbReference type="ARBA" id="ARBA00022764"/>
    </source>
</evidence>
<dbReference type="Proteomes" id="UP000264310">
    <property type="component" value="Unassembled WGS sequence"/>
</dbReference>
<dbReference type="InterPro" id="IPR050490">
    <property type="entry name" value="Bact_solute-bd_prot1"/>
</dbReference>
<keyword evidence="4 6" id="KW-0732">Signal</keyword>
<evidence type="ECO:0000256" key="3">
    <source>
        <dbReference type="ARBA" id="ARBA00022448"/>
    </source>
</evidence>
<feature type="chain" id="PRO_5016943548" evidence="6">
    <location>
        <begin position="18"/>
        <end position="421"/>
    </location>
</feature>
<dbReference type="CDD" id="cd14750">
    <property type="entry name" value="PBP2_TMBP"/>
    <property type="match status" value="1"/>
</dbReference>
<name>A0A371X657_9HYPH</name>
<dbReference type="GO" id="GO:0042597">
    <property type="term" value="C:periplasmic space"/>
    <property type="evidence" value="ECO:0007669"/>
    <property type="project" value="UniProtKB-SubCell"/>
</dbReference>
<dbReference type="OrthoDB" id="9811951at2"/>
<dbReference type="SUPFAM" id="SSF53850">
    <property type="entry name" value="Periplasmic binding protein-like II"/>
    <property type="match status" value="1"/>
</dbReference>
<feature type="signal peptide" evidence="6">
    <location>
        <begin position="1"/>
        <end position="17"/>
    </location>
</feature>
<dbReference type="Gene3D" id="3.40.190.10">
    <property type="entry name" value="Periplasmic binding protein-like II"/>
    <property type="match status" value="2"/>
</dbReference>
<evidence type="ECO:0000313" key="7">
    <source>
        <dbReference type="EMBL" id="RFC64514.1"/>
    </source>
</evidence>
<evidence type="ECO:0000256" key="4">
    <source>
        <dbReference type="ARBA" id="ARBA00022729"/>
    </source>
</evidence>
<evidence type="ECO:0000256" key="6">
    <source>
        <dbReference type="SAM" id="SignalP"/>
    </source>
</evidence>
<comment type="similarity">
    <text evidence="2">Belongs to the bacterial solute-binding protein 1 family.</text>
</comment>
<gene>
    <name evidence="7" type="ORF">DYI37_09475</name>
</gene>
<comment type="caution">
    <text evidence="7">The sequence shown here is derived from an EMBL/GenBank/DDBJ whole genome shotgun (WGS) entry which is preliminary data.</text>
</comment>
<reference evidence="7 8" key="1">
    <citation type="submission" date="2018-08" db="EMBL/GenBank/DDBJ databases">
        <title>Fulvimarina sp. 85, whole genome shotgun sequence.</title>
        <authorList>
            <person name="Tuo L."/>
        </authorList>
    </citation>
    <scope>NUCLEOTIDE SEQUENCE [LARGE SCALE GENOMIC DNA]</scope>
    <source>
        <strain evidence="7 8">85</strain>
    </source>
</reference>
<dbReference type="InterPro" id="IPR006059">
    <property type="entry name" value="SBP"/>
</dbReference>
<evidence type="ECO:0000256" key="2">
    <source>
        <dbReference type="ARBA" id="ARBA00008520"/>
    </source>
</evidence>
<protein>
    <submittedName>
        <fullName evidence="7">ABC transporter substrate-binding protein</fullName>
    </submittedName>
</protein>
<keyword evidence="5" id="KW-0574">Periplasm</keyword>
<comment type="subcellular location">
    <subcellularLocation>
        <location evidence="1">Periplasm</location>
    </subcellularLocation>
</comment>
<evidence type="ECO:0000256" key="1">
    <source>
        <dbReference type="ARBA" id="ARBA00004418"/>
    </source>
</evidence>
<dbReference type="AlphaFoldDB" id="A0A371X657"/>
<keyword evidence="3" id="KW-0813">Transport</keyword>
<sequence length="421" mass="45489">MRPAALALGLGLSTALAAQPALSAELSIALGSIGQDVAEMRQQLSKFTEETGHTVNIVEMPASSTDQFGQYRLWLAAQNADIDVYRTDVIWAPQLAANLVDLTEAMADRVGEHLPSVIQSQTVDGKLVAFPMYTDAPALYYRTDLLEKYGKAVPQTWEELQATAQEIQDAERKAGNSQMNGFVFQGAPYEGLTCDGLEWVASHGGGTIVDENGEITINNEKAAAALDQAKGWVGTIAPAGVLSYKEEEARGVWQTGNAVFMRNWPYAYPLGNGEDSAVKGKFDVAPLPAGADGGQSAACLGGWNLAVSQFSENQDAAIELVKFLSSEQSQKERALMTARLPTIASLYDDPEIAKAQPIVAEWDTVIETAIPRPSAATKGQYNEVSKEFWTTVNETLSGRGTAADNLDQLEKRLRRLKRSGW</sequence>